<keyword evidence="9" id="KW-0100">Branched-chain amino acid biosynthesis</keyword>
<dbReference type="GO" id="GO:0009082">
    <property type="term" value="P:branched-chain amino acid biosynthetic process"/>
    <property type="evidence" value="ECO:0007669"/>
    <property type="project" value="UniProtKB-KW"/>
</dbReference>
<dbReference type="InterPro" id="IPR033939">
    <property type="entry name" value="BCAT_family"/>
</dbReference>
<dbReference type="Pfam" id="PF01063">
    <property type="entry name" value="Aminotran_4"/>
    <property type="match status" value="1"/>
</dbReference>
<keyword evidence="3 9" id="KW-0032">Aminotransferase</keyword>
<dbReference type="InterPro" id="IPR036038">
    <property type="entry name" value="Aminotransferase-like"/>
</dbReference>
<dbReference type="EC" id="2.6.1.42" evidence="9"/>
<evidence type="ECO:0000256" key="6">
    <source>
        <dbReference type="PIRSR" id="PIRSR006468-1"/>
    </source>
</evidence>
<dbReference type="PIRSF" id="PIRSF006468">
    <property type="entry name" value="BCAT1"/>
    <property type="match status" value="1"/>
</dbReference>
<dbReference type="InterPro" id="IPR043131">
    <property type="entry name" value="BCAT-like_N"/>
</dbReference>
<evidence type="ECO:0000256" key="3">
    <source>
        <dbReference type="ARBA" id="ARBA00022576"/>
    </source>
</evidence>
<dbReference type="GO" id="GO:0008652">
    <property type="term" value="P:amino acid biosynthetic process"/>
    <property type="evidence" value="ECO:0007669"/>
    <property type="project" value="UniProtKB-KW"/>
</dbReference>
<dbReference type="CDD" id="cd01557">
    <property type="entry name" value="BCAT_beta_family"/>
    <property type="match status" value="1"/>
</dbReference>
<evidence type="ECO:0000313" key="11">
    <source>
        <dbReference type="Proteomes" id="UP001153069"/>
    </source>
</evidence>
<dbReference type="PANTHER" id="PTHR42825">
    <property type="entry name" value="AMINO ACID AMINOTRANSFERASE"/>
    <property type="match status" value="1"/>
</dbReference>
<comment type="caution">
    <text evidence="10">The sequence shown here is derived from an EMBL/GenBank/DDBJ whole genome shotgun (WGS) entry which is preliminary data.</text>
</comment>
<comment type="catalytic activity">
    <reaction evidence="9">
        <text>L-valine + 2-oxoglutarate = 3-methyl-2-oxobutanoate + L-glutamate</text>
        <dbReference type="Rhea" id="RHEA:24813"/>
        <dbReference type="ChEBI" id="CHEBI:11851"/>
        <dbReference type="ChEBI" id="CHEBI:16810"/>
        <dbReference type="ChEBI" id="CHEBI:29985"/>
        <dbReference type="ChEBI" id="CHEBI:57762"/>
        <dbReference type="EC" id="2.6.1.42"/>
    </reaction>
</comment>
<comment type="catalytic activity">
    <reaction evidence="9">
        <text>L-isoleucine + 2-oxoglutarate = (S)-3-methyl-2-oxopentanoate + L-glutamate</text>
        <dbReference type="Rhea" id="RHEA:24801"/>
        <dbReference type="ChEBI" id="CHEBI:16810"/>
        <dbReference type="ChEBI" id="CHEBI:29985"/>
        <dbReference type="ChEBI" id="CHEBI:35146"/>
        <dbReference type="ChEBI" id="CHEBI:58045"/>
        <dbReference type="EC" id="2.6.1.42"/>
    </reaction>
</comment>
<accession>A0A9N8DLN3</accession>
<evidence type="ECO:0000313" key="10">
    <source>
        <dbReference type="EMBL" id="CAB9504546.1"/>
    </source>
</evidence>
<dbReference type="Gene3D" id="3.20.10.10">
    <property type="entry name" value="D-amino Acid Aminotransferase, subunit A, domain 2"/>
    <property type="match status" value="1"/>
</dbReference>
<protein>
    <recommendedName>
        <fullName evidence="9">Branched-chain-amino-acid aminotransferase</fullName>
        <ecNumber evidence="9">2.6.1.42</ecNumber>
    </recommendedName>
</protein>
<evidence type="ECO:0000256" key="9">
    <source>
        <dbReference type="RuleBase" id="RU004517"/>
    </source>
</evidence>
<evidence type="ECO:0000256" key="7">
    <source>
        <dbReference type="RuleBase" id="RU004106"/>
    </source>
</evidence>
<evidence type="ECO:0000256" key="2">
    <source>
        <dbReference type="ARBA" id="ARBA00009320"/>
    </source>
</evidence>
<organism evidence="10 11">
    <name type="scientific">Seminavis robusta</name>
    <dbReference type="NCBI Taxonomy" id="568900"/>
    <lineage>
        <taxon>Eukaryota</taxon>
        <taxon>Sar</taxon>
        <taxon>Stramenopiles</taxon>
        <taxon>Ochrophyta</taxon>
        <taxon>Bacillariophyta</taxon>
        <taxon>Bacillariophyceae</taxon>
        <taxon>Bacillariophycidae</taxon>
        <taxon>Naviculales</taxon>
        <taxon>Naviculaceae</taxon>
        <taxon>Seminavis</taxon>
    </lineage>
</organism>
<gene>
    <name evidence="10" type="ORF">SEMRO_200_G084810.1</name>
</gene>
<dbReference type="Gene3D" id="3.30.470.10">
    <property type="match status" value="1"/>
</dbReference>
<evidence type="ECO:0000256" key="5">
    <source>
        <dbReference type="ARBA" id="ARBA00022898"/>
    </source>
</evidence>
<keyword evidence="9" id="KW-0028">Amino-acid biosynthesis</keyword>
<comment type="cofactor">
    <cofactor evidence="1 8">
        <name>pyridoxal 5'-phosphate</name>
        <dbReference type="ChEBI" id="CHEBI:597326"/>
    </cofactor>
</comment>
<dbReference type="Proteomes" id="UP001153069">
    <property type="component" value="Unassembled WGS sequence"/>
</dbReference>
<dbReference type="NCBIfam" id="NF009897">
    <property type="entry name" value="PRK13357.1"/>
    <property type="match status" value="1"/>
</dbReference>
<keyword evidence="4 9" id="KW-0808">Transferase</keyword>
<dbReference type="OrthoDB" id="1732691at2759"/>
<sequence length="389" mass="41609">MAITHPRVWSIRGGGQHAPPKDNIDWESFGFGLNNVRTDKMWLDRVSTAGDGDSTHYSTDDSQCLVPLGDLQLSPTATVLNYGQALFEGLKACRRPDGSIAIFRPDKNAQRMAQGAERFCMPVVPERTFLHAVDAVVRENAAWVPPHGQGALYLRPLLMGTGEGLGVKPSSESTFCIYASPVGNYFKGGIQAIRLQAVQGFSRAAAGGSGAIKASGNYAPAFAVQRQVKQRGFDEVLCLDAASGEAVEEAGASNFFAIFPDNTIVTPSLQQETILPGVTRQSILELAAAELGLTPVERRLTLEELKQAKEAFCCGTGACISPVGSISVAQADGNVTDEIVFGSSAGPLTEKLFRMLTGIQTGSDATLSQKYRHWIHVVEPANQKVAAER</sequence>
<keyword evidence="11" id="KW-1185">Reference proteome</keyword>
<proteinExistence type="inferred from homology"/>
<dbReference type="InterPro" id="IPR001544">
    <property type="entry name" value="Aminotrans_IV"/>
</dbReference>
<name>A0A9N8DLN3_9STRA</name>
<dbReference type="NCBIfam" id="TIGR01123">
    <property type="entry name" value="ilvE_II"/>
    <property type="match status" value="1"/>
</dbReference>
<feature type="modified residue" description="N6-(pyridoxal phosphate)lysine" evidence="6">
    <location>
        <position position="213"/>
    </location>
</feature>
<dbReference type="InterPro" id="IPR018300">
    <property type="entry name" value="Aminotrans_IV_CS"/>
</dbReference>
<reference evidence="10" key="1">
    <citation type="submission" date="2020-06" db="EMBL/GenBank/DDBJ databases">
        <authorList>
            <consortium name="Plant Systems Biology data submission"/>
        </authorList>
    </citation>
    <scope>NUCLEOTIDE SEQUENCE</scope>
    <source>
        <strain evidence="10">D6</strain>
    </source>
</reference>
<comment type="catalytic activity">
    <reaction evidence="9">
        <text>L-leucine + 2-oxoglutarate = 4-methyl-2-oxopentanoate + L-glutamate</text>
        <dbReference type="Rhea" id="RHEA:18321"/>
        <dbReference type="ChEBI" id="CHEBI:16810"/>
        <dbReference type="ChEBI" id="CHEBI:17865"/>
        <dbReference type="ChEBI" id="CHEBI:29985"/>
        <dbReference type="ChEBI" id="CHEBI:57427"/>
        <dbReference type="EC" id="2.6.1.42"/>
    </reaction>
</comment>
<dbReference type="InterPro" id="IPR043132">
    <property type="entry name" value="BCAT-like_C"/>
</dbReference>
<dbReference type="AlphaFoldDB" id="A0A9N8DLN3"/>
<dbReference type="PROSITE" id="PS00770">
    <property type="entry name" value="AA_TRANSFER_CLASS_4"/>
    <property type="match status" value="1"/>
</dbReference>
<evidence type="ECO:0000256" key="1">
    <source>
        <dbReference type="ARBA" id="ARBA00001933"/>
    </source>
</evidence>
<evidence type="ECO:0000256" key="4">
    <source>
        <dbReference type="ARBA" id="ARBA00022679"/>
    </source>
</evidence>
<dbReference type="SUPFAM" id="SSF56752">
    <property type="entry name" value="D-aminoacid aminotransferase-like PLP-dependent enzymes"/>
    <property type="match status" value="1"/>
</dbReference>
<comment type="similarity">
    <text evidence="2 7">Belongs to the class-IV pyridoxal-phosphate-dependent aminotransferase family.</text>
</comment>
<evidence type="ECO:0000256" key="8">
    <source>
        <dbReference type="RuleBase" id="RU004516"/>
    </source>
</evidence>
<dbReference type="InterPro" id="IPR005786">
    <property type="entry name" value="B_amino_transII"/>
</dbReference>
<dbReference type="PANTHER" id="PTHR42825:SF2">
    <property type="entry name" value="BRANCHED-CHAIN-AMINO-ACID AMINOTRANSFERASE 3, CHLOROPLASTIC-RELATED"/>
    <property type="match status" value="1"/>
</dbReference>
<dbReference type="EMBL" id="CAICTM010000199">
    <property type="protein sequence ID" value="CAB9504546.1"/>
    <property type="molecule type" value="Genomic_DNA"/>
</dbReference>
<keyword evidence="5 8" id="KW-0663">Pyridoxal phosphate</keyword>
<dbReference type="GO" id="GO:0004084">
    <property type="term" value="F:branched-chain-amino-acid transaminase activity"/>
    <property type="evidence" value="ECO:0007669"/>
    <property type="project" value="UniProtKB-EC"/>
</dbReference>